<dbReference type="AlphaFoldDB" id="A0A7X6DTG0"/>
<dbReference type="GO" id="GO:0016020">
    <property type="term" value="C:membrane"/>
    <property type="evidence" value="ECO:0007669"/>
    <property type="project" value="InterPro"/>
</dbReference>
<dbReference type="Gene3D" id="1.10.287.500">
    <property type="entry name" value="Helix hairpin bin"/>
    <property type="match status" value="1"/>
</dbReference>
<dbReference type="InterPro" id="IPR007439">
    <property type="entry name" value="Chemotax_Pase_CheZ"/>
</dbReference>
<name>A0A7X6DTG0_9BACT</name>
<dbReference type="RefSeq" id="WP_168063028.1">
    <property type="nucleotide sequence ID" value="NZ_VTOW01000005.1"/>
</dbReference>
<evidence type="ECO:0000313" key="3">
    <source>
        <dbReference type="EMBL" id="NKE73082.1"/>
    </source>
</evidence>
<accession>A0A7X6DTG0</accession>
<comment type="caution">
    <text evidence="3">The sequence shown here is derived from an EMBL/GenBank/DDBJ whole genome shotgun (WGS) entry which is preliminary data.</text>
</comment>
<protein>
    <recommendedName>
        <fullName evidence="2">HAMP domain-containing protein</fullName>
    </recommendedName>
</protein>
<proteinExistence type="predicted"/>
<dbReference type="GO" id="GO:0003824">
    <property type="term" value="F:catalytic activity"/>
    <property type="evidence" value="ECO:0007669"/>
    <property type="project" value="InterPro"/>
</dbReference>
<evidence type="ECO:0000313" key="4">
    <source>
        <dbReference type="Proteomes" id="UP000534783"/>
    </source>
</evidence>
<feature type="domain" description="HAMP" evidence="2">
    <location>
        <begin position="21"/>
        <end position="67"/>
    </location>
</feature>
<dbReference type="GO" id="GO:0050920">
    <property type="term" value="P:regulation of chemotaxis"/>
    <property type="evidence" value="ECO:0007669"/>
    <property type="project" value="InterPro"/>
</dbReference>
<dbReference type="GO" id="GO:0009288">
    <property type="term" value="C:bacterial-type flagellum"/>
    <property type="evidence" value="ECO:0007669"/>
    <property type="project" value="InterPro"/>
</dbReference>
<dbReference type="EMBL" id="VTOW01000005">
    <property type="protein sequence ID" value="NKE73082.1"/>
    <property type="molecule type" value="Genomic_DNA"/>
</dbReference>
<gene>
    <name evidence="3" type="ORF">MNODULE_20205</name>
</gene>
<sequence>MIMKGMTEMEFHESPIEDNNIRGLIRAARGIIEGDLKKGADAKLSDELGKLAKYLQAISKKLQAAESDIETASSQIPYGTDQIYGVTRFTEEEVHRVLGIVEKVIESHDALANKWESLKTHSQAEMLQRPTLKRQADEIGSTLRDEKKMLMDLMTALSFQDVAAQWLKKISSDMTNVQSRIKRLNSSLNVKGNIPPTSTKETDRDEDFEKTGNRFAGADKMAQTDVDHLLKEYGL</sequence>
<keyword evidence="4" id="KW-1185">Reference proteome</keyword>
<reference evidence="3 4" key="1">
    <citation type="journal article" date="2020" name="Nature">
        <title>Bacterial chemolithoautotrophy via manganese oxidation.</title>
        <authorList>
            <person name="Yu H."/>
            <person name="Leadbetter J.R."/>
        </authorList>
    </citation>
    <scope>NUCLEOTIDE SEQUENCE [LARGE SCALE GENOMIC DNA]</scope>
    <source>
        <strain evidence="3 4">Mn-1</strain>
    </source>
</reference>
<feature type="compositionally biased region" description="Polar residues" evidence="1">
    <location>
        <begin position="188"/>
        <end position="199"/>
    </location>
</feature>
<dbReference type="PROSITE" id="PS50885">
    <property type="entry name" value="HAMP"/>
    <property type="match status" value="1"/>
</dbReference>
<dbReference type="InterPro" id="IPR003660">
    <property type="entry name" value="HAMP_dom"/>
</dbReference>
<dbReference type="SUPFAM" id="SSF75708">
    <property type="entry name" value="Chemotaxis phosphatase CheZ"/>
    <property type="match status" value="1"/>
</dbReference>
<dbReference type="GO" id="GO:0007165">
    <property type="term" value="P:signal transduction"/>
    <property type="evidence" value="ECO:0007669"/>
    <property type="project" value="InterPro"/>
</dbReference>
<organism evidence="3 4">
    <name type="scientific">Candidatus Manganitrophus noduliformans</name>
    <dbReference type="NCBI Taxonomy" id="2606439"/>
    <lineage>
        <taxon>Bacteria</taxon>
        <taxon>Pseudomonadati</taxon>
        <taxon>Nitrospirota</taxon>
        <taxon>Nitrospiria</taxon>
        <taxon>Candidatus Troglogloeales</taxon>
        <taxon>Candidatus Manganitrophaceae</taxon>
        <taxon>Candidatus Manganitrophus</taxon>
    </lineage>
</organism>
<dbReference type="Pfam" id="PF04344">
    <property type="entry name" value="CheZ"/>
    <property type="match status" value="1"/>
</dbReference>
<evidence type="ECO:0000256" key="1">
    <source>
        <dbReference type="SAM" id="MobiDB-lite"/>
    </source>
</evidence>
<evidence type="ECO:0000259" key="2">
    <source>
        <dbReference type="PROSITE" id="PS50885"/>
    </source>
</evidence>
<dbReference type="Proteomes" id="UP000534783">
    <property type="component" value="Unassembled WGS sequence"/>
</dbReference>
<feature type="region of interest" description="Disordered" evidence="1">
    <location>
        <begin position="188"/>
        <end position="207"/>
    </location>
</feature>